<feature type="domain" description="Ell binding protein Ebp1 C-terminal" evidence="2">
    <location>
        <begin position="535"/>
        <end position="768"/>
    </location>
</feature>
<evidence type="ECO:0000313" key="4">
    <source>
        <dbReference type="Proteomes" id="UP000186955"/>
    </source>
</evidence>
<dbReference type="Pfam" id="PF21204">
    <property type="entry name" value="Ebp1_C"/>
    <property type="match status" value="1"/>
</dbReference>
<feature type="compositionally biased region" description="Basic and acidic residues" evidence="1">
    <location>
        <begin position="121"/>
        <end position="131"/>
    </location>
</feature>
<feature type="compositionally biased region" description="Basic and acidic residues" evidence="1">
    <location>
        <begin position="157"/>
        <end position="173"/>
    </location>
</feature>
<dbReference type="InterPro" id="IPR049403">
    <property type="entry name" value="Ebp1_C"/>
</dbReference>
<dbReference type="STRING" id="1316194.A0A1Q5TUG8"/>
<feature type="compositionally biased region" description="Basic and acidic residues" evidence="1">
    <location>
        <begin position="190"/>
        <end position="200"/>
    </location>
</feature>
<feature type="compositionally biased region" description="Low complexity" evidence="1">
    <location>
        <begin position="339"/>
        <end position="351"/>
    </location>
</feature>
<dbReference type="Proteomes" id="UP000186955">
    <property type="component" value="Unassembled WGS sequence"/>
</dbReference>
<proteinExistence type="predicted"/>
<feature type="compositionally biased region" description="Basic and acidic residues" evidence="1">
    <location>
        <begin position="317"/>
        <end position="333"/>
    </location>
</feature>
<accession>A0A1Q5TUG8</accession>
<name>A0A1Q5TUG8_9EURO</name>
<sequence>MSVNDQPPSADTSLSQLSSQPPASDLDILNQRLKRLSDDVLPLHPYLLTLPTNAPYRLGSRSANSNWAVGHDRPFRQDEQELQYMTFLTHHDTDSLLVAVGDWSDESGRMMLDQPPGPRTTTEHKPRETVAKKKISLNDYKNQKTTGAAPSPSPAIHDQKGRDRSNSDRRDNTPRAPNPDPVKKHHDKHEKHEKLEKPEPKPQNPAKPRPDLSPEKTAKKRPPTTDTEQGNSHATKESSMHSSKKPRLSPEKESRKEVTAAKILPRLLSPTLPPSPAPEVSSGPRLPRLLSPTLPPEIEKELAQLKEKENSPGQSSPKRDNPVAKPRRDDTGHSRTPTSVNNSSNSSLQSSRAGILAKDSSHSSRSSLIVKLRYGKMNRKRVDSLLKFPGKRKAHRADSPSGQDTEMEETPLVERRKDSGPTRANPPSDRVKPKTKPEAGESTPGPSGNNPRVKEPRPSVEKPHPPAPEKVKTTSLTPVKDLKGYGGRRNDLAEGESRTPVNLATKRLSVDPGSKGSPSQPENRSRNHDRRDQERRAWQEDFRNFTRIGRDLKHAAERYNNGPSATDEKLAVVTAMEAIMCFVLAFVADDQGKALVRQGGDSSAWRSIIPYWRAVKKNSFSFPALHNLCQLLGAVSYDTIHALDLERLAVTPLPGEHTPVPTPGSDGNTVLADENKKSLKEFVELKSRLLEHYKESQKLWLDGSRGLSEDILSRDFPTTWSRRSHHYAERGKISLKPGDYAGEYFLPLGVATPPIEVVRFGWSLLKEWCTQEGVEWQGRLGL</sequence>
<comment type="caution">
    <text evidence="3">The sequence shown here is derived from an EMBL/GenBank/DDBJ whole genome shotgun (WGS) entry which is preliminary data.</text>
</comment>
<feature type="compositionally biased region" description="Basic and acidic residues" evidence="1">
    <location>
        <begin position="297"/>
        <end position="310"/>
    </location>
</feature>
<feature type="compositionally biased region" description="Polar residues" evidence="1">
    <location>
        <begin position="224"/>
        <end position="233"/>
    </location>
</feature>
<feature type="compositionally biased region" description="Low complexity" evidence="1">
    <location>
        <begin position="13"/>
        <end position="22"/>
    </location>
</feature>
<dbReference type="AlphaFoldDB" id="A0A1Q5TUG8"/>
<keyword evidence="4" id="KW-1185">Reference proteome</keyword>
<evidence type="ECO:0000259" key="2">
    <source>
        <dbReference type="Pfam" id="PF21204"/>
    </source>
</evidence>
<evidence type="ECO:0000256" key="1">
    <source>
        <dbReference type="SAM" id="MobiDB-lite"/>
    </source>
</evidence>
<feature type="region of interest" description="Disordered" evidence="1">
    <location>
        <begin position="107"/>
        <end position="540"/>
    </location>
</feature>
<dbReference type="OrthoDB" id="284473at2759"/>
<feature type="compositionally biased region" description="Basic and acidic residues" evidence="1">
    <location>
        <begin position="248"/>
        <end position="259"/>
    </location>
</feature>
<feature type="compositionally biased region" description="Basic and acidic residues" evidence="1">
    <location>
        <begin position="452"/>
        <end position="472"/>
    </location>
</feature>
<dbReference type="EMBL" id="MNBE01000615">
    <property type="protein sequence ID" value="OKP03843.1"/>
    <property type="molecule type" value="Genomic_DNA"/>
</dbReference>
<feature type="compositionally biased region" description="Basic and acidic residues" evidence="1">
    <location>
        <begin position="208"/>
        <end position="217"/>
    </location>
</feature>
<feature type="compositionally biased region" description="Polar residues" evidence="1">
    <location>
        <begin position="1"/>
        <end position="12"/>
    </location>
</feature>
<organism evidence="3 4">
    <name type="scientific">Penicillium subrubescens</name>
    <dbReference type="NCBI Taxonomy" id="1316194"/>
    <lineage>
        <taxon>Eukaryota</taxon>
        <taxon>Fungi</taxon>
        <taxon>Dikarya</taxon>
        <taxon>Ascomycota</taxon>
        <taxon>Pezizomycotina</taxon>
        <taxon>Eurotiomycetes</taxon>
        <taxon>Eurotiomycetidae</taxon>
        <taxon>Eurotiales</taxon>
        <taxon>Aspergillaceae</taxon>
        <taxon>Penicillium</taxon>
    </lineage>
</organism>
<protein>
    <recommendedName>
        <fullName evidence="2">Ell binding protein Ebp1 C-terminal domain-containing protein</fullName>
    </recommendedName>
</protein>
<gene>
    <name evidence="3" type="ORF">PENSUB_6852</name>
</gene>
<feature type="compositionally biased region" description="Basic and acidic residues" evidence="1">
    <location>
        <begin position="480"/>
        <end position="497"/>
    </location>
</feature>
<feature type="compositionally biased region" description="Basic and acidic residues" evidence="1">
    <location>
        <begin position="429"/>
        <end position="439"/>
    </location>
</feature>
<feature type="compositionally biased region" description="Polar residues" evidence="1">
    <location>
        <begin position="139"/>
        <end position="148"/>
    </location>
</feature>
<feature type="region of interest" description="Disordered" evidence="1">
    <location>
        <begin position="1"/>
        <end position="25"/>
    </location>
</feature>
<feature type="compositionally biased region" description="Basic and acidic residues" evidence="1">
    <location>
        <begin position="523"/>
        <end position="540"/>
    </location>
</feature>
<reference evidence="3 4" key="1">
    <citation type="submission" date="2016-10" db="EMBL/GenBank/DDBJ databases">
        <title>Genome sequence of the ascomycete fungus Penicillium subrubescens.</title>
        <authorList>
            <person name="De Vries R.P."/>
            <person name="Peng M."/>
            <person name="Dilokpimol A."/>
            <person name="Hilden K."/>
            <person name="Makela M.R."/>
            <person name="Grigoriev I."/>
            <person name="Riley R."/>
            <person name="Granchi Z."/>
        </authorList>
    </citation>
    <scope>NUCLEOTIDE SEQUENCE [LARGE SCALE GENOMIC DNA]</scope>
    <source>
        <strain evidence="3 4">CBS 132785</strain>
    </source>
</reference>
<evidence type="ECO:0000313" key="3">
    <source>
        <dbReference type="EMBL" id="OKP03843.1"/>
    </source>
</evidence>